<name>A0A1S6GKQ7_9MYCO</name>
<protein>
    <submittedName>
        <fullName evidence="2">Uncharacterized protein</fullName>
    </submittedName>
</protein>
<accession>A0A1S6GKQ7</accession>
<dbReference type="EMBL" id="KY349138">
    <property type="protein sequence ID" value="AQS22432.1"/>
    <property type="molecule type" value="Genomic_DNA"/>
</dbReference>
<organism evidence="2">
    <name type="scientific">Mycolicibacterium sp. CBMA 213</name>
    <dbReference type="NCBI Taxonomy" id="1968788"/>
    <lineage>
        <taxon>Bacteria</taxon>
        <taxon>Bacillati</taxon>
        <taxon>Actinomycetota</taxon>
        <taxon>Actinomycetes</taxon>
        <taxon>Mycobacteriales</taxon>
        <taxon>Mycobacteriaceae</taxon>
        <taxon>Mycolicibacterium</taxon>
    </lineage>
</organism>
<proteinExistence type="predicted"/>
<evidence type="ECO:0000256" key="1">
    <source>
        <dbReference type="SAM" id="MobiDB-lite"/>
    </source>
</evidence>
<keyword evidence="2" id="KW-0614">Plasmid</keyword>
<gene>
    <name evidence="2" type="ORF">pCBMA213_2_00068</name>
</gene>
<sequence>MNADLEREALSVKGVLSRAKKIFGGDVAPIMPPDFVAPRDLEDNLGKGYFGAPASSSTVPESMRRRPQSVDAGGDESAVVDDDRLVNDFHDRLVTSGAWTWADRGVGR</sequence>
<dbReference type="RefSeq" id="WP_155909769.1">
    <property type="nucleotide sequence ID" value="NZ_KY349138.1"/>
</dbReference>
<feature type="region of interest" description="Disordered" evidence="1">
    <location>
        <begin position="47"/>
        <end position="77"/>
    </location>
</feature>
<evidence type="ECO:0000313" key="2">
    <source>
        <dbReference type="EMBL" id="AQS22432.1"/>
    </source>
</evidence>
<reference evidence="2" key="1">
    <citation type="submission" date="2016-12" db="EMBL/GenBank/DDBJ databases">
        <title>Complete plasmid sequence carrying type IV-like and type VII secretion systems from an atypical mycobacteria strain.</title>
        <authorList>
            <person name="Morgado S."/>
            <person name="Marin M."/>
            <person name="Fonseca E."/>
            <person name="Freitas F."/>
            <person name="Vicente A.C."/>
        </authorList>
    </citation>
    <scope>NUCLEOTIDE SEQUENCE</scope>
    <source>
        <strain evidence="2">CBMA 213</strain>
        <plasmid evidence="2">pCBMA213_2</plasmid>
    </source>
</reference>
<geneLocation type="plasmid" evidence="2">
    <name>pCBMA213_2</name>
</geneLocation>
<dbReference type="AlphaFoldDB" id="A0A1S6GKQ7"/>